<reference evidence="2 3" key="1">
    <citation type="journal article" date="2019" name="Mol. Biol. Evol.">
        <title>Blast fungal genomes show frequent chromosomal changes, gene gains and losses, and effector gene turnover.</title>
        <authorList>
            <person name="Gomez Luciano L.B."/>
            <person name="Jason Tsai I."/>
            <person name="Chuma I."/>
            <person name="Tosa Y."/>
            <person name="Chen Y.H."/>
            <person name="Li J.Y."/>
            <person name="Li M.Y."/>
            <person name="Jade Lu M.Y."/>
            <person name="Nakayashiki H."/>
            <person name="Li W.H."/>
        </authorList>
    </citation>
    <scope>NUCLEOTIDE SEQUENCE [LARGE SCALE GENOMIC DNA]</scope>
    <source>
        <strain evidence="2">MZ5-1-6</strain>
    </source>
</reference>
<organism evidence="2 3">
    <name type="scientific">Pyricularia oryzae</name>
    <name type="common">Rice blast fungus</name>
    <name type="synonym">Magnaporthe oryzae</name>
    <dbReference type="NCBI Taxonomy" id="318829"/>
    <lineage>
        <taxon>Eukaryota</taxon>
        <taxon>Fungi</taxon>
        <taxon>Dikarya</taxon>
        <taxon>Ascomycota</taxon>
        <taxon>Pezizomycotina</taxon>
        <taxon>Sordariomycetes</taxon>
        <taxon>Sordariomycetidae</taxon>
        <taxon>Magnaporthales</taxon>
        <taxon>Pyriculariaceae</taxon>
        <taxon>Pyricularia</taxon>
    </lineage>
</organism>
<evidence type="ECO:0000313" key="2">
    <source>
        <dbReference type="EMBL" id="QBZ61881.1"/>
    </source>
</evidence>
<dbReference type="EMBL" id="CP034207">
    <property type="protein sequence ID" value="QBZ61881.1"/>
    <property type="molecule type" value="Genomic_DNA"/>
</dbReference>
<evidence type="ECO:0000256" key="1">
    <source>
        <dbReference type="SAM" id="MobiDB-lite"/>
    </source>
</evidence>
<protein>
    <submittedName>
        <fullName evidence="2">Uncharacterized protein</fullName>
    </submittedName>
</protein>
<proteinExistence type="predicted"/>
<accession>A0A4P7NIM8</accession>
<dbReference type="AlphaFoldDB" id="A0A4P7NIM8"/>
<evidence type="ECO:0000313" key="3">
    <source>
        <dbReference type="Proteomes" id="UP000294847"/>
    </source>
</evidence>
<name>A0A4P7NIM8_PYROR</name>
<dbReference type="Proteomes" id="UP000294847">
    <property type="component" value="Chromosome 4"/>
</dbReference>
<feature type="region of interest" description="Disordered" evidence="1">
    <location>
        <begin position="776"/>
        <end position="825"/>
    </location>
</feature>
<gene>
    <name evidence="2" type="ORF">PoMZ_08839</name>
</gene>
<sequence>MQAGDSQTQYSCMLDSHENYSPQLVQFSLQLKLLAANIINTQPLNRCTAFGDDLSQIARWQNNGEGLPGRGKTVALIAGKLDLDLGLGGGIREGVLGNLVLVRDGDAVILVPRRLVPAALLADAGRGREDLDGSVVVERQARHVLLLAGRQHLHVPTNWQHLADLAEDGDAGAVPLGVDVDPLARGEVLVGRVEVQPALVVVVAGVLGQVDLGAVDAGLVDAADEQRVAKQVLGLTVGQGLVGPDLGVALVAPAGPALRRDGGQVALEGERVDVGDHGVAPLDGLAHEVGDARVHPGLDDVADGVVGRRGLEAVDGEARRHAADLDPAEQQLRVGLRALEAANVVAEAVDEREHGVEGDGVGAAHAVPAGGVVAAPRAAGVAHGAGRRAAGQHERPLVGPDGEHGVVRGLAVELGVEGAAPHADLGAGAQLGGYVLGHQVGLVQLALPGVVGDDVLVVVVPHAVDALLGQLLDAVEPPVIAGPGGEVDVAAVVTLTTAGTPELGDSRGAGLRVLEQTTGVPELLVLGVAGNQVGLDVGDQAHAVAVVLLDPGLGVGEAEPVPVEDVADLGRGVGHVVARGHLVGGAGDVVLLHLADEVEQGLAGGRVVEHGVLVASREVTKGPARHQQRLAGQDLGVGGDDVLQRLADDGVLLESAVVLAVDLVEAPHAVHLAADAVLAARVRGGEGGHDAVGRGVDEQRDVLVHGVGAVGVVAEAVGGGQLEPPARQVHGRRLLAQAHVQRLAVVARVVRHALAVDSVAPAGDVLEQGRGVIGLSGQPDLEQRRRPAPVDGDGAVSGPDRLGRLPGRLDFNGAGRQLDLGPGDGRVWRERVG</sequence>